<dbReference type="Proteomes" id="UP000273083">
    <property type="component" value="Unassembled WGS sequence"/>
</dbReference>
<dbReference type="Pfam" id="PF08876">
    <property type="entry name" value="DUF1836"/>
    <property type="match status" value="1"/>
</dbReference>
<comment type="caution">
    <text evidence="1">The sequence shown here is derived from an EMBL/GenBank/DDBJ whole genome shotgun (WGS) entry which is preliminary data.</text>
</comment>
<accession>A0A3N1XSI5</accession>
<organism evidence="1 2">
    <name type="scientific">Mobilisporobacter senegalensis</name>
    <dbReference type="NCBI Taxonomy" id="1329262"/>
    <lineage>
        <taxon>Bacteria</taxon>
        <taxon>Bacillati</taxon>
        <taxon>Bacillota</taxon>
        <taxon>Clostridia</taxon>
        <taxon>Lachnospirales</taxon>
        <taxon>Lachnospiraceae</taxon>
        <taxon>Mobilisporobacter</taxon>
    </lineage>
</organism>
<dbReference type="EMBL" id="RJVG01000005">
    <property type="protein sequence ID" value="ROR28142.1"/>
    <property type="molecule type" value="Genomic_DNA"/>
</dbReference>
<dbReference type="OrthoDB" id="3191472at2"/>
<protein>
    <submittedName>
        <fullName evidence="1">Uncharacterized protein DUF1836</fullName>
    </submittedName>
</protein>
<sequence length="213" mass="25463">MVGFNNDDYIRNILGHLQKIDYIKPDEIPNIDLYMDQVTTFMDEHLKSSKRYEEDKLLTKTMINNYTKNNLLPPPVKKKYSKEHMLLLIFIYYFKNILSISDIQNMFEPLTEKFYNNKEVNLETIYNEVFELEKEQIDVLIKDVIKKFSKSKETFADPKFDKDREFLNTFSFICMLSFDVYVKKTMIERLIDQSVAEMNGKNKNKKAEPKKTE</sequence>
<name>A0A3N1XSI5_9FIRM</name>
<keyword evidence="2" id="KW-1185">Reference proteome</keyword>
<reference evidence="1 2" key="1">
    <citation type="submission" date="2018-11" db="EMBL/GenBank/DDBJ databases">
        <title>Genomic Encyclopedia of Type Strains, Phase IV (KMG-IV): sequencing the most valuable type-strain genomes for metagenomic binning, comparative biology and taxonomic classification.</title>
        <authorList>
            <person name="Goeker M."/>
        </authorList>
    </citation>
    <scope>NUCLEOTIDE SEQUENCE [LARGE SCALE GENOMIC DNA]</scope>
    <source>
        <strain evidence="1 2">DSM 26537</strain>
    </source>
</reference>
<evidence type="ECO:0000313" key="2">
    <source>
        <dbReference type="Proteomes" id="UP000273083"/>
    </source>
</evidence>
<dbReference type="InterPro" id="IPR014975">
    <property type="entry name" value="DUF1836"/>
</dbReference>
<gene>
    <name evidence="1" type="ORF">EDD66_10580</name>
</gene>
<dbReference type="AlphaFoldDB" id="A0A3N1XSI5"/>
<dbReference type="PANTHER" id="PTHR40056:SF1">
    <property type="entry name" value="DUF1836 DOMAIN-CONTAINING PROTEIN"/>
    <property type="match status" value="1"/>
</dbReference>
<dbReference type="PANTHER" id="PTHR40056">
    <property type="entry name" value="HYPOTHETICAL CYTOSOLIC PROTEIN"/>
    <property type="match status" value="1"/>
</dbReference>
<proteinExistence type="predicted"/>
<evidence type="ECO:0000313" key="1">
    <source>
        <dbReference type="EMBL" id="ROR28142.1"/>
    </source>
</evidence>